<dbReference type="PRINTS" id="PR01705">
    <property type="entry name" value="TSP1REPEAT"/>
</dbReference>
<comment type="caution">
    <text evidence="5">The sequence shown here is derived from an EMBL/GenBank/DDBJ whole genome shotgun (WGS) entry which is preliminary data.</text>
</comment>
<evidence type="ECO:0000313" key="5">
    <source>
        <dbReference type="EMBL" id="KAH3781444.1"/>
    </source>
</evidence>
<proteinExistence type="predicted"/>
<dbReference type="InterPro" id="IPR036055">
    <property type="entry name" value="LDL_receptor-like_sf"/>
</dbReference>
<accession>A0A9D4IQK1</accession>
<evidence type="ECO:0000256" key="4">
    <source>
        <dbReference type="PROSITE-ProRule" id="PRU00124"/>
    </source>
</evidence>
<dbReference type="InterPro" id="IPR000884">
    <property type="entry name" value="TSP1_rpt"/>
</dbReference>
<dbReference type="SUPFAM" id="SSF82895">
    <property type="entry name" value="TSP-1 type 1 repeat"/>
    <property type="match status" value="2"/>
</dbReference>
<dbReference type="InterPro" id="IPR052065">
    <property type="entry name" value="Compl_asym_regulator"/>
</dbReference>
<evidence type="ECO:0000256" key="1">
    <source>
        <dbReference type="ARBA" id="ARBA00022536"/>
    </source>
</evidence>
<keyword evidence="6" id="KW-1185">Reference proteome</keyword>
<protein>
    <recommendedName>
        <fullName evidence="7">Hemicentin-1</fullName>
    </recommendedName>
</protein>
<dbReference type="SUPFAM" id="SSF57424">
    <property type="entry name" value="LDL receptor-like module"/>
    <property type="match status" value="1"/>
</dbReference>
<keyword evidence="3" id="KW-1015">Disulfide bond</keyword>
<dbReference type="InterPro" id="IPR036383">
    <property type="entry name" value="TSP1_rpt_sf"/>
</dbReference>
<dbReference type="PROSITE" id="PS50068">
    <property type="entry name" value="LDLRA_2"/>
    <property type="match status" value="1"/>
</dbReference>
<evidence type="ECO:0000256" key="3">
    <source>
        <dbReference type="ARBA" id="ARBA00023157"/>
    </source>
</evidence>
<dbReference type="PANTHER" id="PTHR22906">
    <property type="entry name" value="PROPERDIN"/>
    <property type="match status" value="1"/>
</dbReference>
<reference evidence="5" key="2">
    <citation type="submission" date="2020-11" db="EMBL/GenBank/DDBJ databases">
        <authorList>
            <person name="McCartney M.A."/>
            <person name="Auch B."/>
            <person name="Kono T."/>
            <person name="Mallez S."/>
            <person name="Becker A."/>
            <person name="Gohl D.M."/>
            <person name="Silverstein K.A.T."/>
            <person name="Koren S."/>
            <person name="Bechman K.B."/>
            <person name="Herman A."/>
            <person name="Abrahante J.E."/>
            <person name="Garbe J."/>
        </authorList>
    </citation>
    <scope>NUCLEOTIDE SEQUENCE</scope>
    <source>
        <strain evidence="5">Duluth1</strain>
        <tissue evidence="5">Whole animal</tissue>
    </source>
</reference>
<dbReference type="PANTHER" id="PTHR22906:SF21">
    <property type="entry name" value="SEMA DOMAIN-CONTAINING PROTEIN"/>
    <property type="match status" value="1"/>
</dbReference>
<evidence type="ECO:0008006" key="7">
    <source>
        <dbReference type="Google" id="ProtNLM"/>
    </source>
</evidence>
<evidence type="ECO:0000256" key="2">
    <source>
        <dbReference type="ARBA" id="ARBA00022737"/>
    </source>
</evidence>
<evidence type="ECO:0000313" key="6">
    <source>
        <dbReference type="Proteomes" id="UP000828390"/>
    </source>
</evidence>
<comment type="caution">
    <text evidence="4">Lacks conserved residue(s) required for the propagation of feature annotation.</text>
</comment>
<dbReference type="SMART" id="SM00192">
    <property type="entry name" value="LDLa"/>
    <property type="match status" value="1"/>
</dbReference>
<organism evidence="5 6">
    <name type="scientific">Dreissena polymorpha</name>
    <name type="common">Zebra mussel</name>
    <name type="synonym">Mytilus polymorpha</name>
    <dbReference type="NCBI Taxonomy" id="45954"/>
    <lineage>
        <taxon>Eukaryota</taxon>
        <taxon>Metazoa</taxon>
        <taxon>Spiralia</taxon>
        <taxon>Lophotrochozoa</taxon>
        <taxon>Mollusca</taxon>
        <taxon>Bivalvia</taxon>
        <taxon>Autobranchia</taxon>
        <taxon>Heteroconchia</taxon>
        <taxon>Euheterodonta</taxon>
        <taxon>Imparidentia</taxon>
        <taxon>Neoheterodontei</taxon>
        <taxon>Myida</taxon>
        <taxon>Dreissenoidea</taxon>
        <taxon>Dreissenidae</taxon>
        <taxon>Dreissena</taxon>
    </lineage>
</organism>
<name>A0A9D4IQK1_DREPO</name>
<dbReference type="Proteomes" id="UP000828390">
    <property type="component" value="Unassembled WGS sequence"/>
</dbReference>
<reference evidence="5" key="1">
    <citation type="journal article" date="2019" name="bioRxiv">
        <title>The Genome of the Zebra Mussel, Dreissena polymorpha: A Resource for Invasive Species Research.</title>
        <authorList>
            <person name="McCartney M.A."/>
            <person name="Auch B."/>
            <person name="Kono T."/>
            <person name="Mallez S."/>
            <person name="Zhang Y."/>
            <person name="Obille A."/>
            <person name="Becker A."/>
            <person name="Abrahante J.E."/>
            <person name="Garbe J."/>
            <person name="Badalamenti J.P."/>
            <person name="Herman A."/>
            <person name="Mangelson H."/>
            <person name="Liachko I."/>
            <person name="Sullivan S."/>
            <person name="Sone E.D."/>
            <person name="Koren S."/>
            <person name="Silverstein K.A.T."/>
            <person name="Beckman K.B."/>
            <person name="Gohl D.M."/>
        </authorList>
    </citation>
    <scope>NUCLEOTIDE SEQUENCE</scope>
    <source>
        <strain evidence="5">Duluth1</strain>
        <tissue evidence="5">Whole animal</tissue>
    </source>
</reference>
<dbReference type="Gene3D" id="4.10.400.10">
    <property type="entry name" value="Low-density Lipoprotein Receptor"/>
    <property type="match status" value="1"/>
</dbReference>
<dbReference type="CDD" id="cd00112">
    <property type="entry name" value="LDLa"/>
    <property type="match status" value="1"/>
</dbReference>
<sequence length="204" mass="21527">MDGSWGAWAAWQGCSVTCGSGIKRRYRKCDNPTPDYGGKPCPGVNFDEQACSSGSVCPVPMNGGWGAWSVPSSCSATCGDGTTVRTRVCDKPSPSNGGAPCSGENMLKSKCNVKECISIVELGYGEDYVQSCPIGYFTCKKGKITCIEEDFKCDCTADCEDGSDEKKAWAGCTLTCKNGVAGMRGVPVMLLVAVALRMAVSRFV</sequence>
<dbReference type="FunFam" id="2.20.100.10:FF:000007">
    <property type="entry name" value="Thrombospondin 1"/>
    <property type="match status" value="1"/>
</dbReference>
<dbReference type="FunFam" id="2.20.100.10:FF:000001">
    <property type="entry name" value="semaphorin-5A isoform X1"/>
    <property type="match status" value="1"/>
</dbReference>
<dbReference type="Pfam" id="PF00057">
    <property type="entry name" value="Ldl_recept_a"/>
    <property type="match status" value="1"/>
</dbReference>
<dbReference type="AlphaFoldDB" id="A0A9D4IQK1"/>
<dbReference type="SMART" id="SM00209">
    <property type="entry name" value="TSP1"/>
    <property type="match status" value="2"/>
</dbReference>
<keyword evidence="2" id="KW-0677">Repeat</keyword>
<dbReference type="Gene3D" id="2.20.100.10">
    <property type="entry name" value="Thrombospondin type-1 (TSP1) repeat"/>
    <property type="match status" value="2"/>
</dbReference>
<dbReference type="InterPro" id="IPR002172">
    <property type="entry name" value="LDrepeatLR_classA_rpt"/>
</dbReference>
<gene>
    <name evidence="5" type="ORF">DPMN_159272</name>
</gene>
<dbReference type="EMBL" id="JAIWYP010000008">
    <property type="protein sequence ID" value="KAH3781444.1"/>
    <property type="molecule type" value="Genomic_DNA"/>
</dbReference>
<dbReference type="Pfam" id="PF00090">
    <property type="entry name" value="TSP_1"/>
    <property type="match status" value="2"/>
</dbReference>
<dbReference type="PROSITE" id="PS50092">
    <property type="entry name" value="TSP1"/>
    <property type="match status" value="2"/>
</dbReference>
<keyword evidence="1" id="KW-0245">EGF-like domain</keyword>